<dbReference type="InterPro" id="IPR008983">
    <property type="entry name" value="Tumour_necrosis_fac-like_dom"/>
</dbReference>
<accession>A0A085YZC7</accession>
<organism evidence="2 3">
    <name type="scientific">Chryseobacterium formosense</name>
    <dbReference type="NCBI Taxonomy" id="236814"/>
    <lineage>
        <taxon>Bacteria</taxon>
        <taxon>Pseudomonadati</taxon>
        <taxon>Bacteroidota</taxon>
        <taxon>Flavobacteriia</taxon>
        <taxon>Flavobacteriales</taxon>
        <taxon>Weeksellaceae</taxon>
        <taxon>Chryseobacterium group</taxon>
        <taxon>Chryseobacterium</taxon>
    </lineage>
</organism>
<evidence type="ECO:0000313" key="3">
    <source>
        <dbReference type="Proteomes" id="UP000028713"/>
    </source>
</evidence>
<gene>
    <name evidence="2" type="ORF">IX39_19895</name>
</gene>
<evidence type="ECO:0000313" key="2">
    <source>
        <dbReference type="EMBL" id="KFE97540.1"/>
    </source>
</evidence>
<dbReference type="AlphaFoldDB" id="A0A085YZC7"/>
<dbReference type="Gene3D" id="2.60.120.40">
    <property type="match status" value="1"/>
</dbReference>
<keyword evidence="1" id="KW-0732">Signal</keyword>
<feature type="chain" id="PRO_5001800326" description="C1q domain-containing protein" evidence="1">
    <location>
        <begin position="34"/>
        <end position="343"/>
    </location>
</feature>
<dbReference type="SUPFAM" id="SSF49842">
    <property type="entry name" value="TNF-like"/>
    <property type="match status" value="1"/>
</dbReference>
<dbReference type="eggNOG" id="ENOG503132M">
    <property type="taxonomic scope" value="Bacteria"/>
</dbReference>
<reference evidence="2 3" key="1">
    <citation type="submission" date="2014-07" db="EMBL/GenBank/DDBJ databases">
        <title>Genome of Chryseobacterium formosense LMG 24722.</title>
        <authorList>
            <person name="Pipes S.E."/>
            <person name="Stropko S.J."/>
            <person name="Newman J.D."/>
        </authorList>
    </citation>
    <scope>NUCLEOTIDE SEQUENCE [LARGE SCALE GENOMIC DNA]</scope>
    <source>
        <strain evidence="2 3">LMG 24722</strain>
    </source>
</reference>
<evidence type="ECO:0000256" key="1">
    <source>
        <dbReference type="SAM" id="SignalP"/>
    </source>
</evidence>
<name>A0A085YZC7_9FLAO</name>
<protein>
    <recommendedName>
        <fullName evidence="4">C1q domain-containing protein</fullName>
    </recommendedName>
</protein>
<comment type="caution">
    <text evidence="2">The sequence shown here is derived from an EMBL/GenBank/DDBJ whole genome shotgun (WGS) entry which is preliminary data.</text>
</comment>
<dbReference type="EMBL" id="JPRP01000005">
    <property type="protein sequence ID" value="KFE97540.1"/>
    <property type="molecule type" value="Genomic_DNA"/>
</dbReference>
<feature type="signal peptide" evidence="1">
    <location>
        <begin position="1"/>
        <end position="33"/>
    </location>
</feature>
<evidence type="ECO:0008006" key="4">
    <source>
        <dbReference type="Google" id="ProtNLM"/>
    </source>
</evidence>
<dbReference type="STRING" id="236814.IX39_19895"/>
<proteinExistence type="predicted"/>
<sequence>MIIDKHFSKIIKYKTMRKTIFFTFMLFSTIAFAQVGINTENPKQVFHVDGSKDNPNTGMPNSAQQMNDVVITSSGQVGIGTITPGAKLDVSGNINVNTNSTGNASSINFYENSSNGTNSVSLKAPSNLGTDRSIILPSNTPSNGFVLKTNDLGATEWGPVNPASATLASISLSNASSGSTSITNGGTNGTTVNQRFFQKFDNTVTDPNNRFDVSTGTYTVSQSGIYLITAYIMPNAAPNRNEMGFYYPVNLEIRKNCGGNPSAGTNIMDNATIRWATPGQSILRYSVVVTGMVSLSAGDTLNTVIYLNGTNAFGSSNEGISYPSNFTYANISDFKALFSVTAL</sequence>
<keyword evidence="3" id="KW-1185">Reference proteome</keyword>
<dbReference type="Proteomes" id="UP000028713">
    <property type="component" value="Unassembled WGS sequence"/>
</dbReference>